<dbReference type="KEGG" id="sllo:ISP08_08290"/>
<dbReference type="SUPFAM" id="SSF56300">
    <property type="entry name" value="Metallo-dependent phosphatases"/>
    <property type="match status" value="1"/>
</dbReference>
<dbReference type="AlphaFoldDB" id="A0A7T1AYG6"/>
<evidence type="ECO:0000313" key="4">
    <source>
        <dbReference type="EMBL" id="QPM74343.1"/>
    </source>
</evidence>
<dbReference type="InterPro" id="IPR000979">
    <property type="entry name" value="Phosphodiesterase_MJ0936/Vps29"/>
</dbReference>
<evidence type="ECO:0000256" key="2">
    <source>
        <dbReference type="RuleBase" id="RU362039"/>
    </source>
</evidence>
<dbReference type="GO" id="GO:0016787">
    <property type="term" value="F:hydrolase activity"/>
    <property type="evidence" value="ECO:0007669"/>
    <property type="project" value="UniProtKB-UniRule"/>
</dbReference>
<keyword evidence="5" id="KW-1185">Reference proteome</keyword>
<evidence type="ECO:0000313" key="5">
    <source>
        <dbReference type="Proteomes" id="UP000594455"/>
    </source>
</evidence>
<protein>
    <recommendedName>
        <fullName evidence="2">Phosphoesterase</fullName>
        <ecNumber evidence="2">3.1.4.-</ecNumber>
    </recommendedName>
</protein>
<dbReference type="Proteomes" id="UP000594455">
    <property type="component" value="Chromosome"/>
</dbReference>
<gene>
    <name evidence="4" type="ORF">ISP08_08290</name>
</gene>
<dbReference type="RefSeq" id="WP_195718308.1">
    <property type="nucleotide sequence ID" value="NZ_CP064056.1"/>
</dbReference>
<comment type="cofactor">
    <cofactor evidence="2">
        <name>a divalent metal cation</name>
        <dbReference type="ChEBI" id="CHEBI:60240"/>
    </cofactor>
</comment>
<dbReference type="EMBL" id="CP064056">
    <property type="protein sequence ID" value="QPM74343.1"/>
    <property type="molecule type" value="Genomic_DNA"/>
</dbReference>
<dbReference type="Gene3D" id="3.60.21.10">
    <property type="match status" value="1"/>
</dbReference>
<proteinExistence type="inferred from homology"/>
<dbReference type="Pfam" id="PF12850">
    <property type="entry name" value="Metallophos_2"/>
    <property type="match status" value="1"/>
</dbReference>
<keyword evidence="2" id="KW-0479">Metal-binding</keyword>
<evidence type="ECO:0000256" key="1">
    <source>
        <dbReference type="ARBA" id="ARBA00008950"/>
    </source>
</evidence>
<name>A0A7T1AYG6_9STAP</name>
<dbReference type="NCBIfam" id="TIGR00040">
    <property type="entry name" value="yfcE"/>
    <property type="match status" value="1"/>
</dbReference>
<evidence type="ECO:0000259" key="3">
    <source>
        <dbReference type="Pfam" id="PF12850"/>
    </source>
</evidence>
<dbReference type="InterPro" id="IPR029052">
    <property type="entry name" value="Metallo-depent_PP-like"/>
</dbReference>
<dbReference type="GO" id="GO:0046872">
    <property type="term" value="F:metal ion binding"/>
    <property type="evidence" value="ECO:0007669"/>
    <property type="project" value="UniProtKB-KW"/>
</dbReference>
<reference evidence="4 5" key="1">
    <citation type="submission" date="2020-10" db="EMBL/GenBank/DDBJ databases">
        <title>Closed genome sequences of Staphylococcus lloydii sp. nov. and Staphylococcus durrellii sp. nov. Isolated from Captive Fruit Bats (Pteropus livingstonii).</title>
        <authorList>
            <person name="Fountain K."/>
        </authorList>
    </citation>
    <scope>NUCLEOTIDE SEQUENCE [LARGE SCALE GENOMIC DNA]</scope>
    <source>
        <strain evidence="4 5">23_2_7_LY</strain>
    </source>
</reference>
<dbReference type="PANTHER" id="PTHR11124">
    <property type="entry name" value="VACUOLAR SORTING PROTEIN VPS29"/>
    <property type="match status" value="1"/>
</dbReference>
<organism evidence="4 5">
    <name type="scientific">Staphylococcus lloydii</name>
    <dbReference type="NCBI Taxonomy" id="2781774"/>
    <lineage>
        <taxon>Bacteria</taxon>
        <taxon>Bacillati</taxon>
        <taxon>Bacillota</taxon>
        <taxon>Bacilli</taxon>
        <taxon>Bacillales</taxon>
        <taxon>Staphylococcaceae</taxon>
        <taxon>Staphylococcus</taxon>
    </lineage>
</organism>
<dbReference type="InterPro" id="IPR024654">
    <property type="entry name" value="Calcineurin-like_PHP_lpxH"/>
</dbReference>
<sequence length="169" mass="19283">MAKWIIVSDNHTEKGILFDVINQYDDVDVALHLGDSEFTYDDTELSYFHRVKGNTDFYPEFPNDLTISENGINAYVTHGHLFQVNYSRERLAATAKSKACQFAFYGHTHVAKYECIDGVHVINPGSISQSRSNIEETYAELIINDNNTAATLNFRNRDHQVIDTINFDI</sequence>
<feature type="domain" description="Calcineurin-like phosphoesterase" evidence="3">
    <location>
        <begin position="4"/>
        <end position="143"/>
    </location>
</feature>
<comment type="similarity">
    <text evidence="1 2">Belongs to the metallophosphoesterase superfamily. YfcE family.</text>
</comment>
<dbReference type="EC" id="3.1.4.-" evidence="2"/>
<accession>A0A7T1AYG6</accession>